<organism evidence="3 4">
    <name type="scientific">Pirellula staleyi (strain ATCC 27377 / DSM 6068 / ICPB 4128)</name>
    <name type="common">Pirella staleyi</name>
    <dbReference type="NCBI Taxonomy" id="530564"/>
    <lineage>
        <taxon>Bacteria</taxon>
        <taxon>Pseudomonadati</taxon>
        <taxon>Planctomycetota</taxon>
        <taxon>Planctomycetia</taxon>
        <taxon>Pirellulales</taxon>
        <taxon>Pirellulaceae</taxon>
        <taxon>Pirellula</taxon>
    </lineage>
</organism>
<dbReference type="InterPro" id="IPR011453">
    <property type="entry name" value="DUF1559"/>
</dbReference>
<keyword evidence="4" id="KW-1185">Reference proteome</keyword>
<dbReference type="Pfam" id="PF07596">
    <property type="entry name" value="SBP_bac_10"/>
    <property type="match status" value="1"/>
</dbReference>
<evidence type="ECO:0000313" key="4">
    <source>
        <dbReference type="Proteomes" id="UP000001887"/>
    </source>
</evidence>
<reference evidence="3 4" key="1">
    <citation type="journal article" date="2009" name="Stand. Genomic Sci.">
        <title>Complete genome sequence of Pirellula staleyi type strain (ATCC 27377).</title>
        <authorList>
            <person name="Clum A."/>
            <person name="Tindall B.J."/>
            <person name="Sikorski J."/>
            <person name="Ivanova N."/>
            <person name="Mavrommatis K."/>
            <person name="Lucas S."/>
            <person name="Glavina del Rio T."/>
            <person name="Nolan M."/>
            <person name="Chen F."/>
            <person name="Tice H."/>
            <person name="Pitluck S."/>
            <person name="Cheng J.F."/>
            <person name="Chertkov O."/>
            <person name="Brettin T."/>
            <person name="Han C."/>
            <person name="Detter J.C."/>
            <person name="Kuske C."/>
            <person name="Bruce D."/>
            <person name="Goodwin L."/>
            <person name="Ovchinikova G."/>
            <person name="Pati A."/>
            <person name="Mikhailova N."/>
            <person name="Chen A."/>
            <person name="Palaniappan K."/>
            <person name="Land M."/>
            <person name="Hauser L."/>
            <person name="Chang Y.J."/>
            <person name="Jeffries C.D."/>
            <person name="Chain P."/>
            <person name="Rohde M."/>
            <person name="Goker M."/>
            <person name="Bristow J."/>
            <person name="Eisen J.A."/>
            <person name="Markowitz V."/>
            <person name="Hugenholtz P."/>
            <person name="Kyrpides N.C."/>
            <person name="Klenk H.P."/>
            <person name="Lapidus A."/>
        </authorList>
    </citation>
    <scope>NUCLEOTIDE SEQUENCE [LARGE SCALE GENOMIC DNA]</scope>
    <source>
        <strain evidence="4">ATCC 27377 / DSM 6068 / ICPB 4128</strain>
    </source>
</reference>
<dbReference type="PANTHER" id="PTHR30093">
    <property type="entry name" value="GENERAL SECRETION PATHWAY PROTEIN G"/>
    <property type="match status" value="1"/>
</dbReference>
<evidence type="ECO:0000256" key="1">
    <source>
        <dbReference type="SAM" id="Phobius"/>
    </source>
</evidence>
<gene>
    <name evidence="3" type="ordered locus">Psta_0238</name>
</gene>
<dbReference type="SUPFAM" id="SSF54523">
    <property type="entry name" value="Pili subunits"/>
    <property type="match status" value="1"/>
</dbReference>
<dbReference type="OrthoDB" id="285651at2"/>
<feature type="domain" description="DUF1559" evidence="2">
    <location>
        <begin position="95"/>
        <end position="196"/>
    </location>
</feature>
<evidence type="ECO:0000259" key="2">
    <source>
        <dbReference type="Pfam" id="PF07596"/>
    </source>
</evidence>
<dbReference type="Gene3D" id="3.30.700.10">
    <property type="entry name" value="Glycoprotein, Type 4 Pilin"/>
    <property type="match status" value="1"/>
</dbReference>
<protein>
    <recommendedName>
        <fullName evidence="2">DUF1559 domain-containing protein</fullName>
    </recommendedName>
</protein>
<feature type="transmembrane region" description="Helical" evidence="1">
    <location>
        <begin position="68"/>
        <end position="94"/>
    </location>
</feature>
<dbReference type="KEGG" id="psl:Psta_0238"/>
<evidence type="ECO:0000313" key="3">
    <source>
        <dbReference type="EMBL" id="ADB14934.1"/>
    </source>
</evidence>
<proteinExistence type="predicted"/>
<keyword evidence="1" id="KW-1133">Transmembrane helix</keyword>
<dbReference type="HOGENOM" id="CLU_041661_0_1_0"/>
<keyword evidence="1" id="KW-0812">Transmembrane</keyword>
<accession>D2R1E9</accession>
<dbReference type="AlphaFoldDB" id="D2R1E9"/>
<dbReference type="eggNOG" id="COG2165">
    <property type="taxonomic scope" value="Bacteria"/>
</dbReference>
<dbReference type="EMBL" id="CP001848">
    <property type="protein sequence ID" value="ADB14934.1"/>
    <property type="molecule type" value="Genomic_DNA"/>
</dbReference>
<dbReference type="PANTHER" id="PTHR30093:SF2">
    <property type="entry name" value="TYPE II SECRETION SYSTEM PROTEIN H"/>
    <property type="match status" value="1"/>
</dbReference>
<dbReference type="InterPro" id="IPR045584">
    <property type="entry name" value="Pilin-like"/>
</dbReference>
<sequence length="299" mass="31358">MTITFRCPHCGKETQVADQYAGQSGPCAACGKTITIPAPGHPLSGPPLPGFSAAPLPPPKSSSGGSTLILVLVGVIGGLVVCGGILVALLLPAVQAAREAARRSQSTNNMRQIGLAIHNYHDTYNCLPPAVIYDSSGRPMCSGFVALLPFLEQGALANRWDYSKPWNDPVNMPLSMTVIPYLKDPSSTNPNPAHTDYLFIDGPGTALDITNGYNRISSVTDGLSNTMAVVEAKTSNVSWAEPGSFNIAQFAGGLPPGNHRRGNIVLILDGSVRFIDSNSASPEMLHALSTMDGGETVAY</sequence>
<name>D2R1E9_PIRSD</name>
<dbReference type="Proteomes" id="UP000001887">
    <property type="component" value="Chromosome"/>
</dbReference>
<keyword evidence="1" id="KW-0472">Membrane</keyword>